<dbReference type="GO" id="GO:0061982">
    <property type="term" value="P:meiosis I cell cycle process"/>
    <property type="evidence" value="ECO:0007669"/>
    <property type="project" value="UniProtKB-ARBA"/>
</dbReference>
<dbReference type="GO" id="GO:0005524">
    <property type="term" value="F:ATP binding"/>
    <property type="evidence" value="ECO:0007669"/>
    <property type="project" value="UniProtKB-KW"/>
</dbReference>
<evidence type="ECO:0000313" key="6">
    <source>
        <dbReference type="EMBL" id="KAK0556610.1"/>
    </source>
</evidence>
<dbReference type="SMART" id="SM01340">
    <property type="entry name" value="DNA_mis_repair"/>
    <property type="match status" value="1"/>
</dbReference>
<dbReference type="SMART" id="SM00853">
    <property type="entry name" value="MutL_C"/>
    <property type="match status" value="1"/>
</dbReference>
<dbReference type="Proteomes" id="UP001176517">
    <property type="component" value="Unassembled WGS sequence"/>
</dbReference>
<sequence length="788" mass="86525">MSSSGSAGNGNAQIRAIDKEDVHRLTSAQVVLDLHSAVKELVENALDAGATNIEVRFREYGFESIEVIDNGHGIEPADYRAIALKHYTSKLSKFSDLQAVETFGFRGEALSSLCALASVSMHTATEAEAPAGTMLVFDHSGAVTPGARKQPRQRGTTVIVKGLFEGYPVRRREFERNLKREYAKTQNVLQAYALISKGVRWIVSNTPKESNRKIQQLSVNPSTAADYILHNVTGVYGAKLTSTLELFTLDLASDELKPVSTSLARNDPSDPSLVDPVESQVDVEVESALAQDHQNKHSGTIKVVGAISKPSPAHGRASPDRQFFYINGRPWEVPQVARIFNEVYRSTSLDRYPTVIADFRLPRSTYDVNVTPDKRTIFLHFQSAIQQSLRDALEQWMARSQGTFMLNTGATNPRTQQSQIPTSWSLSQHAAQVSEAANVPEEVNDIEASIQRPASPTSPAPNRSARTQVETSPAAASESASDAEQTESEEATPPAEAGPRPKLSYLPGPDLSARPTKRPRITSEDLDDGDEDSHLPSHANGSTVREVQTAVVPVVPTHNVRLVSRLHTVQAHPSTASTSGPDLPTQSRPFHLQRFQSRLANARTSRAGCAEVDSNNRTSFLHAGVSEESAAVAETELQRRISKSDFVLMDVIGQFNLGFIIARRRVRSSRTRASHADEADEPGSEQDVQTWTDDLFIVDQHASDEKYNFERLQSETIIRSQRLLQPRTLEMTVSDELIAAEHIDTLMRNGFEIAIDEDARPGSKLKLIAQPMSKNTTLGPKGARNVIL</sequence>
<dbReference type="SUPFAM" id="SSF55874">
    <property type="entry name" value="ATPase domain of HSP90 chaperone/DNA topoisomerase II/histidine kinase"/>
    <property type="match status" value="1"/>
</dbReference>
<evidence type="ECO:0000259" key="5">
    <source>
        <dbReference type="SMART" id="SM01340"/>
    </source>
</evidence>
<dbReference type="GO" id="GO:0016887">
    <property type="term" value="F:ATP hydrolysis activity"/>
    <property type="evidence" value="ECO:0007669"/>
    <property type="project" value="InterPro"/>
</dbReference>
<comment type="similarity">
    <text evidence="1">Belongs to the DNA mismatch repair MutL/HexB family.</text>
</comment>
<dbReference type="Gene3D" id="3.30.565.10">
    <property type="entry name" value="Histidine kinase-like ATPase, C-terminal domain"/>
    <property type="match status" value="1"/>
</dbReference>
<dbReference type="GO" id="GO:0006298">
    <property type="term" value="P:mismatch repair"/>
    <property type="evidence" value="ECO:0007669"/>
    <property type="project" value="InterPro"/>
</dbReference>
<dbReference type="PROSITE" id="PS00058">
    <property type="entry name" value="DNA_MISMATCH_REPAIR_1"/>
    <property type="match status" value="1"/>
</dbReference>
<evidence type="ECO:0000313" key="7">
    <source>
        <dbReference type="Proteomes" id="UP001176517"/>
    </source>
</evidence>
<dbReference type="InterPro" id="IPR014790">
    <property type="entry name" value="MutL_C"/>
</dbReference>
<dbReference type="InterPro" id="IPR002099">
    <property type="entry name" value="MutL/Mlh/PMS"/>
</dbReference>
<dbReference type="FunFam" id="3.30.565.10:FF:000014">
    <property type="entry name" value="Mismatch repair endonuclease pms1, putative"/>
    <property type="match status" value="1"/>
</dbReference>
<dbReference type="NCBIfam" id="TIGR00585">
    <property type="entry name" value="mutl"/>
    <property type="match status" value="1"/>
</dbReference>
<keyword evidence="2" id="KW-0227">DNA damage</keyword>
<dbReference type="SUPFAM" id="SSF118116">
    <property type="entry name" value="DNA mismatch repair protein MutL"/>
    <property type="match status" value="1"/>
</dbReference>
<dbReference type="InterPro" id="IPR020568">
    <property type="entry name" value="Ribosomal_Su5_D2-typ_SF"/>
</dbReference>
<feature type="compositionally biased region" description="Low complexity" evidence="3">
    <location>
        <begin position="470"/>
        <end position="483"/>
    </location>
</feature>
<dbReference type="Pfam" id="PF13589">
    <property type="entry name" value="HATPase_c_3"/>
    <property type="match status" value="1"/>
</dbReference>
<organism evidence="6 7">
    <name type="scientific">Tilletia horrida</name>
    <dbReference type="NCBI Taxonomy" id="155126"/>
    <lineage>
        <taxon>Eukaryota</taxon>
        <taxon>Fungi</taxon>
        <taxon>Dikarya</taxon>
        <taxon>Basidiomycota</taxon>
        <taxon>Ustilaginomycotina</taxon>
        <taxon>Exobasidiomycetes</taxon>
        <taxon>Tilletiales</taxon>
        <taxon>Tilletiaceae</taxon>
        <taxon>Tilletia</taxon>
    </lineage>
</organism>
<keyword evidence="6" id="KW-0067">ATP-binding</keyword>
<dbReference type="InterPro" id="IPR014762">
    <property type="entry name" value="DNA_mismatch_repair_CS"/>
</dbReference>
<dbReference type="AlphaFoldDB" id="A0AAN6GTQ8"/>
<reference evidence="6" key="1">
    <citation type="journal article" date="2023" name="PhytoFront">
        <title>Draft Genome Resources of Seven Strains of Tilletia horrida, Causal Agent of Kernel Smut of Rice.</title>
        <authorList>
            <person name="Khanal S."/>
            <person name="Antony Babu S."/>
            <person name="Zhou X.G."/>
        </authorList>
    </citation>
    <scope>NUCLEOTIDE SEQUENCE</scope>
    <source>
        <strain evidence="6">TX6</strain>
    </source>
</reference>
<keyword evidence="7" id="KW-1185">Reference proteome</keyword>
<feature type="compositionally biased region" description="Polar residues" evidence="3">
    <location>
        <begin position="408"/>
        <end position="431"/>
    </location>
</feature>
<feature type="region of interest" description="Disordered" evidence="3">
    <location>
        <begin position="449"/>
        <end position="546"/>
    </location>
</feature>
<dbReference type="InterPro" id="IPR013507">
    <property type="entry name" value="DNA_mismatch_S5_2-like"/>
</dbReference>
<feature type="domain" description="DNA mismatch repair protein S5" evidence="5">
    <location>
        <begin position="277"/>
        <end position="394"/>
    </location>
</feature>
<feature type="compositionally biased region" description="Polar residues" evidence="3">
    <location>
        <begin position="452"/>
        <end position="469"/>
    </location>
</feature>
<protein>
    <submittedName>
        <fullName evidence="6">ATP-binding mismatch repair protein</fullName>
    </submittedName>
</protein>
<dbReference type="GO" id="GO:0030983">
    <property type="term" value="F:mismatched DNA binding"/>
    <property type="evidence" value="ECO:0007669"/>
    <property type="project" value="InterPro"/>
</dbReference>
<dbReference type="GO" id="GO:0032389">
    <property type="term" value="C:MutLalpha complex"/>
    <property type="evidence" value="ECO:0007669"/>
    <property type="project" value="TreeGrafter"/>
</dbReference>
<comment type="caution">
    <text evidence="6">The sequence shown here is derived from an EMBL/GenBank/DDBJ whole genome shotgun (WGS) entry which is preliminary data.</text>
</comment>
<dbReference type="SUPFAM" id="SSF54211">
    <property type="entry name" value="Ribosomal protein S5 domain 2-like"/>
    <property type="match status" value="1"/>
</dbReference>
<dbReference type="InterPro" id="IPR014721">
    <property type="entry name" value="Ribsml_uS5_D2-typ_fold_subgr"/>
</dbReference>
<feature type="region of interest" description="Disordered" evidence="3">
    <location>
        <begin position="408"/>
        <end position="436"/>
    </location>
</feature>
<feature type="compositionally biased region" description="Low complexity" evidence="3">
    <location>
        <begin position="491"/>
        <end position="501"/>
    </location>
</feature>
<dbReference type="GO" id="GO:0140664">
    <property type="term" value="F:ATP-dependent DNA damage sensor activity"/>
    <property type="evidence" value="ECO:0007669"/>
    <property type="project" value="InterPro"/>
</dbReference>
<dbReference type="PANTHER" id="PTHR10073:SF52">
    <property type="entry name" value="MISMATCH REPAIR ENDONUCLEASE PMS2"/>
    <property type="match status" value="1"/>
</dbReference>
<dbReference type="EMBL" id="JAPDMZ010000013">
    <property type="protein sequence ID" value="KAK0556610.1"/>
    <property type="molecule type" value="Genomic_DNA"/>
</dbReference>
<dbReference type="InterPro" id="IPR042120">
    <property type="entry name" value="MutL_C_dimsub"/>
</dbReference>
<keyword evidence="6" id="KW-0547">Nucleotide-binding</keyword>
<dbReference type="CDD" id="cd03484">
    <property type="entry name" value="MutL_Trans_hPMS_2_like"/>
    <property type="match status" value="1"/>
</dbReference>
<evidence type="ECO:0000259" key="4">
    <source>
        <dbReference type="SMART" id="SM00853"/>
    </source>
</evidence>
<dbReference type="InterPro" id="IPR037198">
    <property type="entry name" value="MutL_C_sf"/>
</dbReference>
<dbReference type="InterPro" id="IPR038973">
    <property type="entry name" value="MutL/Mlh/Pms-like"/>
</dbReference>
<accession>A0AAN6GTQ8</accession>
<evidence type="ECO:0000256" key="1">
    <source>
        <dbReference type="ARBA" id="ARBA00006082"/>
    </source>
</evidence>
<dbReference type="Gene3D" id="3.30.1540.20">
    <property type="entry name" value="MutL, C-terminal domain, dimerisation subdomain"/>
    <property type="match status" value="1"/>
</dbReference>
<dbReference type="Gene3D" id="3.30.230.10">
    <property type="match status" value="1"/>
</dbReference>
<dbReference type="CDD" id="cd16926">
    <property type="entry name" value="HATPase_MutL-MLH-PMS-like"/>
    <property type="match status" value="1"/>
</dbReference>
<dbReference type="Pfam" id="PF08676">
    <property type="entry name" value="MutL_C"/>
    <property type="match status" value="1"/>
</dbReference>
<evidence type="ECO:0000256" key="3">
    <source>
        <dbReference type="SAM" id="MobiDB-lite"/>
    </source>
</evidence>
<gene>
    <name evidence="6" type="primary">PMS1</name>
    <name evidence="6" type="ORF">OC846_001055</name>
</gene>
<evidence type="ECO:0000256" key="2">
    <source>
        <dbReference type="ARBA" id="ARBA00022763"/>
    </source>
</evidence>
<dbReference type="PANTHER" id="PTHR10073">
    <property type="entry name" value="DNA MISMATCH REPAIR PROTEIN MLH, PMS, MUTL"/>
    <property type="match status" value="1"/>
</dbReference>
<proteinExistence type="inferred from homology"/>
<feature type="domain" description="MutL C-terminal dimerisation" evidence="4">
    <location>
        <begin position="651"/>
        <end position="788"/>
    </location>
</feature>
<dbReference type="InterPro" id="IPR036890">
    <property type="entry name" value="HATPase_C_sf"/>
</dbReference>
<name>A0AAN6GTQ8_9BASI</name>
<dbReference type="Pfam" id="PF01119">
    <property type="entry name" value="DNA_mis_repair"/>
    <property type="match status" value="1"/>
</dbReference>